<feature type="region of interest" description="Disordered" evidence="1">
    <location>
        <begin position="256"/>
        <end position="277"/>
    </location>
</feature>
<reference evidence="2 3" key="1">
    <citation type="submission" date="2016-07" db="EMBL/GenBank/DDBJ databases">
        <title>Pervasive Adenine N6-methylation of Active Genes in Fungi.</title>
        <authorList>
            <consortium name="DOE Joint Genome Institute"/>
            <person name="Mondo S.J."/>
            <person name="Dannebaum R.O."/>
            <person name="Kuo R.C."/>
            <person name="Labutti K."/>
            <person name="Haridas S."/>
            <person name="Kuo A."/>
            <person name="Salamov A."/>
            <person name="Ahrendt S.R."/>
            <person name="Lipzen A."/>
            <person name="Sullivan W."/>
            <person name="Andreopoulos W.B."/>
            <person name="Clum A."/>
            <person name="Lindquist E."/>
            <person name="Daum C."/>
            <person name="Ramamoorthy G.K."/>
            <person name="Gryganskyi A."/>
            <person name="Culley D."/>
            <person name="Magnuson J.K."/>
            <person name="James T.Y."/>
            <person name="O'Malley M.A."/>
            <person name="Stajich J.E."/>
            <person name="Spatafora J.W."/>
            <person name="Visel A."/>
            <person name="Grigoriev I.V."/>
        </authorList>
    </citation>
    <scope>NUCLEOTIDE SEQUENCE [LARGE SCALE GENOMIC DNA]</scope>
    <source>
        <strain evidence="2 3">PL171</strain>
    </source>
</reference>
<feature type="region of interest" description="Disordered" evidence="1">
    <location>
        <begin position="72"/>
        <end position="91"/>
    </location>
</feature>
<feature type="compositionally biased region" description="Polar residues" evidence="1">
    <location>
        <begin position="331"/>
        <end position="342"/>
    </location>
</feature>
<gene>
    <name evidence="2" type="ORF">BCR44DRAFT_1423263</name>
</gene>
<name>A0A1Y2I4I1_9FUNG</name>
<evidence type="ECO:0000313" key="3">
    <source>
        <dbReference type="Proteomes" id="UP000193411"/>
    </source>
</evidence>
<feature type="region of interest" description="Disordered" evidence="1">
    <location>
        <begin position="301"/>
        <end position="342"/>
    </location>
</feature>
<proteinExistence type="predicted"/>
<feature type="region of interest" description="Disordered" evidence="1">
    <location>
        <begin position="132"/>
        <end position="169"/>
    </location>
</feature>
<protein>
    <submittedName>
        <fullName evidence="2">Uncharacterized protein</fullName>
    </submittedName>
</protein>
<evidence type="ECO:0000313" key="2">
    <source>
        <dbReference type="EMBL" id="ORZ41649.1"/>
    </source>
</evidence>
<dbReference type="Proteomes" id="UP000193411">
    <property type="component" value="Unassembled WGS sequence"/>
</dbReference>
<evidence type="ECO:0000256" key="1">
    <source>
        <dbReference type="SAM" id="MobiDB-lite"/>
    </source>
</evidence>
<organism evidence="2 3">
    <name type="scientific">Catenaria anguillulae PL171</name>
    <dbReference type="NCBI Taxonomy" id="765915"/>
    <lineage>
        <taxon>Eukaryota</taxon>
        <taxon>Fungi</taxon>
        <taxon>Fungi incertae sedis</taxon>
        <taxon>Blastocladiomycota</taxon>
        <taxon>Blastocladiomycetes</taxon>
        <taxon>Blastocladiales</taxon>
        <taxon>Catenariaceae</taxon>
        <taxon>Catenaria</taxon>
    </lineage>
</organism>
<accession>A0A1Y2I4I1</accession>
<keyword evidence="3" id="KW-1185">Reference proteome</keyword>
<sequence>MSCSAISSSVAPSMALSSTSEISSRPASANDACVGPLAAQGVAGGGGLRHIASLERVAGHAYASPIQHLRKSASAVNVSGSRKSRRNGGAAALAANKWNVPTLPTTEDAAQALASSLETIAASPSTVLSFGSSGHASSIAPASSDMSSTNPSNIAHPRPRVRQQAPRVVTHRRSMPPGLQSLMSPRAAALQRAGLIQLGSHSAAPTAVNSRPSLEMTSFSAPVTPTSAVPPASAAGHAASVFSALPGSVHWPGSLASPSAVSPPPHELAASRVSDTSTRSTFATAPTVLQPADAQVWTSSDLVGGSSQVSWRREEQAPQQGVSASSSPSSTKATIYGTSLAN</sequence>
<comment type="caution">
    <text evidence="2">The sequence shown here is derived from an EMBL/GenBank/DDBJ whole genome shotgun (WGS) entry which is preliminary data.</text>
</comment>
<dbReference type="AlphaFoldDB" id="A0A1Y2I4I1"/>
<feature type="compositionally biased region" description="Low complexity" evidence="1">
    <location>
        <begin position="136"/>
        <end position="148"/>
    </location>
</feature>
<dbReference type="EMBL" id="MCFL01000001">
    <property type="protein sequence ID" value="ORZ41649.1"/>
    <property type="molecule type" value="Genomic_DNA"/>
</dbReference>
<feature type="compositionally biased region" description="Polar residues" evidence="1">
    <location>
        <begin position="301"/>
        <end position="310"/>
    </location>
</feature>